<dbReference type="InParanoid" id="D5G4F1"/>
<evidence type="ECO:0000313" key="2">
    <source>
        <dbReference type="EMBL" id="CAZ79394.1"/>
    </source>
</evidence>
<dbReference type="GeneID" id="9185019"/>
<dbReference type="HOGENOM" id="CLU_2098609_0_0_1"/>
<feature type="compositionally biased region" description="Polar residues" evidence="1">
    <location>
        <begin position="64"/>
        <end position="81"/>
    </location>
</feature>
<accession>D5G4F1</accession>
<reference evidence="2 3" key="1">
    <citation type="journal article" date="2010" name="Nature">
        <title>Perigord black truffle genome uncovers evolutionary origins and mechanisms of symbiosis.</title>
        <authorList>
            <person name="Martin F."/>
            <person name="Kohler A."/>
            <person name="Murat C."/>
            <person name="Balestrini R."/>
            <person name="Coutinho P.M."/>
            <person name="Jaillon O."/>
            <person name="Montanini B."/>
            <person name="Morin E."/>
            <person name="Noel B."/>
            <person name="Percudani R."/>
            <person name="Porcel B."/>
            <person name="Rubini A."/>
            <person name="Amicucci A."/>
            <person name="Amselem J."/>
            <person name="Anthouard V."/>
            <person name="Arcioni S."/>
            <person name="Artiguenave F."/>
            <person name="Aury J.M."/>
            <person name="Ballario P."/>
            <person name="Bolchi A."/>
            <person name="Brenna A."/>
            <person name="Brun A."/>
            <person name="Buee M."/>
            <person name="Cantarel B."/>
            <person name="Chevalier G."/>
            <person name="Couloux A."/>
            <person name="Da Silva C."/>
            <person name="Denoeud F."/>
            <person name="Duplessis S."/>
            <person name="Ghignone S."/>
            <person name="Hilselberger B."/>
            <person name="Iotti M."/>
            <person name="Marcais B."/>
            <person name="Mello A."/>
            <person name="Miranda M."/>
            <person name="Pacioni G."/>
            <person name="Quesneville H."/>
            <person name="Riccioni C."/>
            <person name="Ruotolo R."/>
            <person name="Splivallo R."/>
            <person name="Stocchi V."/>
            <person name="Tisserant E."/>
            <person name="Viscomi A.R."/>
            <person name="Zambonelli A."/>
            <person name="Zampieri E."/>
            <person name="Henrissat B."/>
            <person name="Lebrun M.H."/>
            <person name="Paolocci F."/>
            <person name="Bonfante P."/>
            <person name="Ottonello S."/>
            <person name="Wincker P."/>
        </authorList>
    </citation>
    <scope>NUCLEOTIDE SEQUENCE [LARGE SCALE GENOMIC DNA]</scope>
    <source>
        <strain evidence="2 3">Mel28</strain>
    </source>
</reference>
<dbReference type="EMBL" id="FN429986">
    <property type="protein sequence ID" value="CAZ79394.1"/>
    <property type="molecule type" value="Genomic_DNA"/>
</dbReference>
<evidence type="ECO:0000313" key="3">
    <source>
        <dbReference type="Proteomes" id="UP000006911"/>
    </source>
</evidence>
<gene>
    <name evidence="2" type="ORF">GSTUM_00004081001</name>
</gene>
<name>D5G4F1_TUBMM</name>
<keyword evidence="3" id="KW-1185">Reference proteome</keyword>
<evidence type="ECO:0000256" key="1">
    <source>
        <dbReference type="SAM" id="MobiDB-lite"/>
    </source>
</evidence>
<protein>
    <submittedName>
        <fullName evidence="2">(Perigord truffle) hypothetical protein</fullName>
    </submittedName>
</protein>
<dbReference type="Proteomes" id="UP000006911">
    <property type="component" value="Unassembled WGS sequence"/>
</dbReference>
<sequence length="116" mass="12718">MWGSSFTSWVMLQVYQSSNRNWALRERKKTGSMCVHIPGGCRSFLYSICWGIGTPGGFPEMSRPAQSLVSPGAQNSGLQGQPLTPAHGMSLDWLAPTRWQGGWRGSKADCSTNHES</sequence>
<dbReference type="RefSeq" id="XP_002835273.1">
    <property type="nucleotide sequence ID" value="XM_002835227.1"/>
</dbReference>
<dbReference type="AlphaFoldDB" id="D5G4F1"/>
<proteinExistence type="predicted"/>
<organism evidence="2 3">
    <name type="scientific">Tuber melanosporum (strain Mel28)</name>
    <name type="common">Perigord black truffle</name>
    <dbReference type="NCBI Taxonomy" id="656061"/>
    <lineage>
        <taxon>Eukaryota</taxon>
        <taxon>Fungi</taxon>
        <taxon>Dikarya</taxon>
        <taxon>Ascomycota</taxon>
        <taxon>Pezizomycotina</taxon>
        <taxon>Pezizomycetes</taxon>
        <taxon>Pezizales</taxon>
        <taxon>Tuberaceae</taxon>
        <taxon>Tuber</taxon>
    </lineage>
</organism>
<dbReference type="KEGG" id="tml:GSTUM_00004081001"/>
<feature type="region of interest" description="Disordered" evidence="1">
    <location>
        <begin position="62"/>
        <end position="81"/>
    </location>
</feature>